<name>A0A9P1DBI1_9DINO</name>
<evidence type="ECO:0000313" key="3">
    <source>
        <dbReference type="Proteomes" id="UP001152797"/>
    </source>
</evidence>
<dbReference type="EMBL" id="CAMXCT030003804">
    <property type="protein sequence ID" value="CAL4793672.1"/>
    <property type="molecule type" value="Genomic_DNA"/>
</dbReference>
<comment type="caution">
    <text evidence="1">The sequence shown here is derived from an EMBL/GenBank/DDBJ whole genome shotgun (WGS) entry which is preliminary data.</text>
</comment>
<dbReference type="Proteomes" id="UP001152797">
    <property type="component" value="Unassembled WGS sequence"/>
</dbReference>
<keyword evidence="3" id="KW-1185">Reference proteome</keyword>
<accession>A0A9P1DBI1</accession>
<evidence type="ECO:0000313" key="1">
    <source>
        <dbReference type="EMBL" id="CAI4006360.1"/>
    </source>
</evidence>
<organism evidence="1">
    <name type="scientific">Cladocopium goreaui</name>
    <dbReference type="NCBI Taxonomy" id="2562237"/>
    <lineage>
        <taxon>Eukaryota</taxon>
        <taxon>Sar</taxon>
        <taxon>Alveolata</taxon>
        <taxon>Dinophyceae</taxon>
        <taxon>Suessiales</taxon>
        <taxon>Symbiodiniaceae</taxon>
        <taxon>Cladocopium</taxon>
    </lineage>
</organism>
<gene>
    <name evidence="1" type="ORF">C1SCF055_LOCUS32005</name>
</gene>
<proteinExistence type="predicted"/>
<dbReference type="EMBL" id="CAMXCT020003804">
    <property type="protein sequence ID" value="CAL1159735.1"/>
    <property type="molecule type" value="Genomic_DNA"/>
</dbReference>
<dbReference type="OrthoDB" id="418976at2759"/>
<reference evidence="1" key="1">
    <citation type="submission" date="2022-10" db="EMBL/GenBank/DDBJ databases">
        <authorList>
            <person name="Chen Y."/>
            <person name="Dougan E. K."/>
            <person name="Chan C."/>
            <person name="Rhodes N."/>
            <person name="Thang M."/>
        </authorList>
    </citation>
    <scope>NUCLEOTIDE SEQUENCE</scope>
</reference>
<dbReference type="AlphaFoldDB" id="A0A9P1DBI1"/>
<evidence type="ECO:0000313" key="2">
    <source>
        <dbReference type="EMBL" id="CAL1159735.1"/>
    </source>
</evidence>
<protein>
    <submittedName>
        <fullName evidence="1">Uncharacterized protein</fullName>
    </submittedName>
</protein>
<sequence>MSHCVRCFDGPRKTLIKTKEQPGFPGLFTDLNEHEVQALGLAALGTATVYQGSCPESWLRSRVAKIVCANPWLAGHLCSNPSTGKIALFVCEEIDYQGFLDVKAVANQLHDVLGRQTASAWVKSGPDSANRHEPICKIMALTATGHWGLLISMSHAVADGHTFYTIHNMLDKDAEVWAMERKRVRFNPLRCLTDAPLHGKWLFWILQQHIVNPMKNCISKRAVGNRSALVFRVRYVRDEWLQEEKRAFTACPGAPFVSSQDLLASWFFQAAKPACGAIVYNMRDRTEGLAARHAGSYTTLLMFYPEEYKSAANIRRAISSKSPACTLEGLRQRPGWGGRCGLVTSFHNLCRAVRLDGCNQLTHLPSGADTSEADILPPIAAIFRPLPKKLAMWTITEEELPSGPLGDTVFGANEANLIR</sequence>
<reference evidence="2" key="2">
    <citation type="submission" date="2024-04" db="EMBL/GenBank/DDBJ databases">
        <authorList>
            <person name="Chen Y."/>
            <person name="Shah S."/>
            <person name="Dougan E. K."/>
            <person name="Thang M."/>
            <person name="Chan C."/>
        </authorList>
    </citation>
    <scope>NUCLEOTIDE SEQUENCE [LARGE SCALE GENOMIC DNA]</scope>
</reference>
<dbReference type="EMBL" id="CAMXCT010003804">
    <property type="protein sequence ID" value="CAI4006360.1"/>
    <property type="molecule type" value="Genomic_DNA"/>
</dbReference>